<keyword evidence="6" id="KW-0560">Oxidoreductase</keyword>
<dbReference type="AlphaFoldDB" id="A0A1I5YK68"/>
<evidence type="ECO:0000313" key="9">
    <source>
        <dbReference type="Proteomes" id="UP000243106"/>
    </source>
</evidence>
<dbReference type="Gene3D" id="3.50.50.60">
    <property type="entry name" value="FAD/NAD(P)-binding domain"/>
    <property type="match status" value="1"/>
</dbReference>
<dbReference type="Proteomes" id="UP000243106">
    <property type="component" value="Unassembled WGS sequence"/>
</dbReference>
<keyword evidence="4" id="KW-0274">FAD</keyword>
<dbReference type="InterPro" id="IPR036188">
    <property type="entry name" value="FAD/NAD-bd_sf"/>
</dbReference>
<evidence type="ECO:0000256" key="3">
    <source>
        <dbReference type="ARBA" id="ARBA00022630"/>
    </source>
</evidence>
<accession>A0A1I5YK68</accession>
<dbReference type="PANTHER" id="PTHR43098:SF3">
    <property type="entry name" value="L-ORNITHINE N(5)-MONOOXYGENASE-RELATED"/>
    <property type="match status" value="1"/>
</dbReference>
<keyword evidence="3" id="KW-0285">Flavoprotein</keyword>
<evidence type="ECO:0000256" key="6">
    <source>
        <dbReference type="ARBA" id="ARBA00023002"/>
    </source>
</evidence>
<dbReference type="EMBL" id="FOXV01000006">
    <property type="protein sequence ID" value="SFQ44612.1"/>
    <property type="molecule type" value="Genomic_DNA"/>
</dbReference>
<evidence type="ECO:0000256" key="4">
    <source>
        <dbReference type="ARBA" id="ARBA00022827"/>
    </source>
</evidence>
<reference evidence="9" key="1">
    <citation type="submission" date="2016-10" db="EMBL/GenBank/DDBJ databases">
        <authorList>
            <person name="Varghese N."/>
            <person name="Submissions S."/>
        </authorList>
    </citation>
    <scope>NUCLEOTIDE SEQUENCE [LARGE SCALE GENOMIC DNA]</scope>
    <source>
        <strain evidence="9">JCM 10271</strain>
    </source>
</reference>
<proteinExistence type="inferred from homology"/>
<evidence type="ECO:0000256" key="2">
    <source>
        <dbReference type="ARBA" id="ARBA00010139"/>
    </source>
</evidence>
<gene>
    <name evidence="8" type="ORF">SAMN05421853_10620</name>
</gene>
<evidence type="ECO:0000313" key="8">
    <source>
        <dbReference type="EMBL" id="SFQ44612.1"/>
    </source>
</evidence>
<keyword evidence="5" id="KW-0521">NADP</keyword>
<comment type="similarity">
    <text evidence="2">Belongs to the FAD-binding monooxygenase family.</text>
</comment>
<sequence>MGLAFLFFSMGYDAFTGPIFSQNLIGRGDLRIQDHCKDGAHSLMGYNTNQFPNFFMITGVMTPSALFNIALGIERDAERLSDLVAYMDAHEYVAVEADARI</sequence>
<protein>
    <submittedName>
        <fullName evidence="8">Cyclohexanone monooxygenase</fullName>
    </submittedName>
</protein>
<keyword evidence="7 8" id="KW-0503">Monooxygenase</keyword>
<evidence type="ECO:0000256" key="5">
    <source>
        <dbReference type="ARBA" id="ARBA00022857"/>
    </source>
</evidence>
<organism evidence="8 9">
    <name type="scientific">Roseivivax halotolerans</name>
    <dbReference type="NCBI Taxonomy" id="93684"/>
    <lineage>
        <taxon>Bacteria</taxon>
        <taxon>Pseudomonadati</taxon>
        <taxon>Pseudomonadota</taxon>
        <taxon>Alphaproteobacteria</taxon>
        <taxon>Rhodobacterales</taxon>
        <taxon>Roseobacteraceae</taxon>
        <taxon>Roseivivax</taxon>
    </lineage>
</organism>
<dbReference type="GO" id="GO:0004497">
    <property type="term" value="F:monooxygenase activity"/>
    <property type="evidence" value="ECO:0007669"/>
    <property type="project" value="UniProtKB-KW"/>
</dbReference>
<dbReference type="PANTHER" id="PTHR43098">
    <property type="entry name" value="L-ORNITHINE N(5)-MONOOXYGENASE-RELATED"/>
    <property type="match status" value="1"/>
</dbReference>
<dbReference type="InterPro" id="IPR050775">
    <property type="entry name" value="FAD-binding_Monooxygenases"/>
</dbReference>
<name>A0A1I5YK68_9RHOB</name>
<evidence type="ECO:0000256" key="1">
    <source>
        <dbReference type="ARBA" id="ARBA00001974"/>
    </source>
</evidence>
<keyword evidence="9" id="KW-1185">Reference proteome</keyword>
<comment type="cofactor">
    <cofactor evidence="1">
        <name>FAD</name>
        <dbReference type="ChEBI" id="CHEBI:57692"/>
    </cofactor>
</comment>
<dbReference type="STRING" id="93684.SAMN05421853_10620"/>
<evidence type="ECO:0000256" key="7">
    <source>
        <dbReference type="ARBA" id="ARBA00023033"/>
    </source>
</evidence>